<evidence type="ECO:0000313" key="3">
    <source>
        <dbReference type="Proteomes" id="UP000322267"/>
    </source>
</evidence>
<sequence length="95" mass="10351">MKKIFFISFLSASLFFLAGLLTGSEMITFICGGIGLFCLAISGILSGAFISGNQIRANTSTETKEKRRKRIRMMYLFALLGAPHFAAAIVLTLQP</sequence>
<keyword evidence="1" id="KW-1133">Transmembrane helix</keyword>
<accession>A0A5D4NQK3</accession>
<name>A0A5D4NQK3_9BACI</name>
<gene>
    <name evidence="2" type="ORF">FZC78_11580</name>
</gene>
<dbReference type="OrthoDB" id="1927595at2"/>
<dbReference type="EMBL" id="VTEI01000005">
    <property type="protein sequence ID" value="TYS16625.1"/>
    <property type="molecule type" value="Genomic_DNA"/>
</dbReference>
<evidence type="ECO:0000256" key="1">
    <source>
        <dbReference type="SAM" id="Phobius"/>
    </source>
</evidence>
<evidence type="ECO:0000313" key="2">
    <source>
        <dbReference type="EMBL" id="TYS16625.1"/>
    </source>
</evidence>
<proteinExistence type="predicted"/>
<comment type="caution">
    <text evidence="2">The sequence shown here is derived from an EMBL/GenBank/DDBJ whole genome shotgun (WGS) entry which is preliminary data.</text>
</comment>
<protein>
    <submittedName>
        <fullName evidence="2">Uncharacterized protein</fullName>
    </submittedName>
</protein>
<reference evidence="2 3" key="1">
    <citation type="submission" date="2019-08" db="EMBL/GenBank/DDBJ databases">
        <title>Bacillus genomes from the desert of Cuatro Cienegas, Coahuila.</title>
        <authorList>
            <person name="Olmedo-Alvarez G."/>
        </authorList>
    </citation>
    <scope>NUCLEOTIDE SEQUENCE [LARGE SCALE GENOMIC DNA]</scope>
    <source>
        <strain evidence="2 3">CH34_1T</strain>
    </source>
</reference>
<feature type="transmembrane region" description="Helical" evidence="1">
    <location>
        <begin position="33"/>
        <end position="52"/>
    </location>
</feature>
<dbReference type="Proteomes" id="UP000322267">
    <property type="component" value="Unassembled WGS sequence"/>
</dbReference>
<feature type="transmembrane region" description="Helical" evidence="1">
    <location>
        <begin position="73"/>
        <end position="93"/>
    </location>
</feature>
<organism evidence="2 3">
    <name type="scientific">Rossellomorea vietnamensis</name>
    <dbReference type="NCBI Taxonomy" id="218284"/>
    <lineage>
        <taxon>Bacteria</taxon>
        <taxon>Bacillati</taxon>
        <taxon>Bacillota</taxon>
        <taxon>Bacilli</taxon>
        <taxon>Bacillales</taxon>
        <taxon>Bacillaceae</taxon>
        <taxon>Rossellomorea</taxon>
    </lineage>
</organism>
<dbReference type="Pfam" id="PF17247">
    <property type="entry name" value="DUF5316"/>
    <property type="match status" value="1"/>
</dbReference>
<dbReference type="InterPro" id="IPR035167">
    <property type="entry name" value="DUF5316"/>
</dbReference>
<keyword evidence="1" id="KW-0812">Transmembrane</keyword>
<keyword evidence="1" id="KW-0472">Membrane</keyword>
<dbReference type="RefSeq" id="WP_148939862.1">
    <property type="nucleotide sequence ID" value="NZ_VTEI01000005.1"/>
</dbReference>
<dbReference type="AlphaFoldDB" id="A0A5D4NQK3"/>